<reference evidence="5 7" key="1">
    <citation type="submission" date="2016-06" db="EMBL/GenBank/DDBJ databases">
        <authorList>
            <person name="Kjaerup R.B."/>
            <person name="Dalgaard T.S."/>
            <person name="Juul-Madsen H.R."/>
        </authorList>
    </citation>
    <scope>NUCLEOTIDE SEQUENCE [LARGE SCALE GENOMIC DNA]</scope>
    <source>
        <strain evidence="5">Orrdi1</strain>
    </source>
</reference>
<protein>
    <submittedName>
        <fullName evidence="5">Allophanate hydrolase 2 subunit 1</fullName>
        <ecNumber evidence="5">3.5.1.54</ecNumber>
    </submittedName>
</protein>
<dbReference type="PANTHER" id="PTHR34698">
    <property type="entry name" value="5-OXOPROLINASE SUBUNIT B"/>
    <property type="match status" value="1"/>
</dbReference>
<dbReference type="STRING" id="1851544.ODI_00529"/>
<dbReference type="InterPro" id="IPR003833">
    <property type="entry name" value="CT_C_D"/>
</dbReference>
<keyword evidence="7" id="KW-1185">Reference proteome</keyword>
<dbReference type="Gene3D" id="3.30.1360.40">
    <property type="match status" value="1"/>
</dbReference>
<dbReference type="EMBL" id="LT907988">
    <property type="protein sequence ID" value="SOE48800.1"/>
    <property type="molecule type" value="Genomic_DNA"/>
</dbReference>
<sequence length="246" mass="26932">MSVIVAETSPSLRDWQIEPVGDRCVLVRLGQVVDAGTSRTVHAVTRLLTASQLPGVVEVVPAFTTVAVHYQPRAFPREAGPASEQLTAQLWRLLEQDLAEDARTGRVIEIPACYGGEFGPDLETVARHCGLAVEEVIALHSLAPFMIYAFFFTPGQPFAGPLDPRLQIGRRATPRTRVEAGTISIANGLTAINQTASPNGWNVIARTPLGLFDPQAQPPARLRLEDRIHFRPVTPEEYRDLQEARA</sequence>
<evidence type="ECO:0000313" key="7">
    <source>
        <dbReference type="Proteomes" id="UP000078558"/>
    </source>
</evidence>
<evidence type="ECO:0000259" key="4">
    <source>
        <dbReference type="SMART" id="SM00796"/>
    </source>
</evidence>
<dbReference type="NCBIfam" id="TIGR00370">
    <property type="entry name" value="5-oxoprolinase subunit PxpB"/>
    <property type="match status" value="1"/>
</dbReference>
<dbReference type="Proteomes" id="UP000078558">
    <property type="component" value="Chromosome I"/>
</dbReference>
<gene>
    <name evidence="5" type="ORF">ODI_00529</name>
    <name evidence="6" type="ORF">ODI_R1655</name>
</gene>
<evidence type="ECO:0000256" key="1">
    <source>
        <dbReference type="ARBA" id="ARBA00022741"/>
    </source>
</evidence>
<organism evidence="5 7">
    <name type="scientific">Orrella dioscoreae</name>
    <dbReference type="NCBI Taxonomy" id="1851544"/>
    <lineage>
        <taxon>Bacteria</taxon>
        <taxon>Pseudomonadati</taxon>
        <taxon>Pseudomonadota</taxon>
        <taxon>Betaproteobacteria</taxon>
        <taxon>Burkholderiales</taxon>
        <taxon>Alcaligenaceae</taxon>
        <taxon>Orrella</taxon>
    </lineage>
</organism>
<dbReference type="InterPro" id="IPR029000">
    <property type="entry name" value="Cyclophilin-like_dom_sf"/>
</dbReference>
<dbReference type="GO" id="GO:0004039">
    <property type="term" value="F:allophanate hydrolase activity"/>
    <property type="evidence" value="ECO:0007669"/>
    <property type="project" value="UniProtKB-EC"/>
</dbReference>
<keyword evidence="3" id="KW-0067">ATP-binding</keyword>
<dbReference type="Pfam" id="PF02682">
    <property type="entry name" value="CT_C_D"/>
    <property type="match status" value="1"/>
</dbReference>
<name>A0A1C3K3G5_9BURK</name>
<accession>A0A1C3K3G5</accession>
<keyword evidence="2 5" id="KW-0378">Hydrolase</keyword>
<keyword evidence="1" id="KW-0547">Nucleotide-binding</keyword>
<feature type="domain" description="Carboxyltransferase" evidence="4">
    <location>
        <begin position="15"/>
        <end position="222"/>
    </location>
</feature>
<dbReference type="SUPFAM" id="SSF50891">
    <property type="entry name" value="Cyclophilin-like"/>
    <property type="match status" value="1"/>
</dbReference>
<dbReference type="KEGG" id="odi:ODI_R1655"/>
<dbReference type="EC" id="3.5.1.54" evidence="5"/>
<dbReference type="InterPro" id="IPR010016">
    <property type="entry name" value="PxpB"/>
</dbReference>
<evidence type="ECO:0000256" key="2">
    <source>
        <dbReference type="ARBA" id="ARBA00022801"/>
    </source>
</evidence>
<evidence type="ECO:0000256" key="3">
    <source>
        <dbReference type="ARBA" id="ARBA00022840"/>
    </source>
</evidence>
<dbReference type="Gene3D" id="2.40.100.10">
    <property type="entry name" value="Cyclophilin-like"/>
    <property type="match status" value="1"/>
</dbReference>
<evidence type="ECO:0000313" key="6">
    <source>
        <dbReference type="EMBL" id="SOE48800.1"/>
    </source>
</evidence>
<dbReference type="AlphaFoldDB" id="A0A1C3K3G5"/>
<dbReference type="SMART" id="SM00796">
    <property type="entry name" value="AHS1"/>
    <property type="match status" value="1"/>
</dbReference>
<dbReference type="PANTHER" id="PTHR34698:SF2">
    <property type="entry name" value="5-OXOPROLINASE SUBUNIT B"/>
    <property type="match status" value="1"/>
</dbReference>
<dbReference type="EMBL" id="FLRC01000025">
    <property type="protein sequence ID" value="SBT26049.1"/>
    <property type="molecule type" value="Genomic_DNA"/>
</dbReference>
<dbReference type="GO" id="GO:0005524">
    <property type="term" value="F:ATP binding"/>
    <property type="evidence" value="ECO:0007669"/>
    <property type="project" value="UniProtKB-KW"/>
</dbReference>
<reference evidence="6 7" key="2">
    <citation type="submission" date="2017-08" db="EMBL/GenBank/DDBJ databases">
        <authorList>
            <person name="de Groot N.N."/>
        </authorList>
    </citation>
    <scope>NUCLEOTIDE SEQUENCE [LARGE SCALE GENOMIC DNA]</scope>
    <source>
        <strain evidence="6">Orrdi1</strain>
    </source>
</reference>
<evidence type="ECO:0000313" key="5">
    <source>
        <dbReference type="EMBL" id="SBT26049.1"/>
    </source>
</evidence>
<dbReference type="SUPFAM" id="SSF160467">
    <property type="entry name" value="PH0987 N-terminal domain-like"/>
    <property type="match status" value="1"/>
</dbReference>
<proteinExistence type="predicted"/>